<dbReference type="AlphaFoldDB" id="A0A5U3G234"/>
<reference evidence="2" key="1">
    <citation type="submission" date="2018-07" db="EMBL/GenBank/DDBJ databases">
        <authorList>
            <consortium name="GenomeTrakr network: Whole genome sequencing for foodborne pathogen traceback"/>
        </authorList>
    </citation>
    <scope>NUCLEOTIDE SEQUENCE</scope>
    <source>
        <strain evidence="2">MDH-2013-00175</strain>
    </source>
</reference>
<evidence type="ECO:0000256" key="1">
    <source>
        <dbReference type="SAM" id="SignalP"/>
    </source>
</evidence>
<sequence length="73" mass="7578">MKRSLIAASVLSAVFMSAGAFAADEDMGELKINGEVVGTSCTFEGANSATIELSQVGVDRLTDLNPGDIYTGY</sequence>
<dbReference type="EMBL" id="AAGLQK010000023">
    <property type="protein sequence ID" value="EBP4059546.1"/>
    <property type="molecule type" value="Genomic_DNA"/>
</dbReference>
<comment type="caution">
    <text evidence="2">The sequence shown here is derived from an EMBL/GenBank/DDBJ whole genome shotgun (WGS) entry which is preliminary data.</text>
</comment>
<evidence type="ECO:0000313" key="2">
    <source>
        <dbReference type="EMBL" id="EBP4059546.1"/>
    </source>
</evidence>
<keyword evidence="1" id="KW-0732">Signal</keyword>
<feature type="non-terminal residue" evidence="2">
    <location>
        <position position="73"/>
    </location>
</feature>
<name>A0A5U3G234_SALET</name>
<proteinExistence type="predicted"/>
<protein>
    <submittedName>
        <fullName evidence="2">Fimbrial protein YehD</fullName>
    </submittedName>
</protein>
<feature type="chain" id="PRO_5026044177" evidence="1">
    <location>
        <begin position="23"/>
        <end position="73"/>
    </location>
</feature>
<feature type="signal peptide" evidence="1">
    <location>
        <begin position="1"/>
        <end position="22"/>
    </location>
</feature>
<organism evidence="2">
    <name type="scientific">Salmonella enterica I</name>
    <dbReference type="NCBI Taxonomy" id="59201"/>
    <lineage>
        <taxon>Bacteria</taxon>
        <taxon>Pseudomonadati</taxon>
        <taxon>Pseudomonadota</taxon>
        <taxon>Gammaproteobacteria</taxon>
        <taxon>Enterobacterales</taxon>
        <taxon>Enterobacteriaceae</taxon>
        <taxon>Salmonella</taxon>
    </lineage>
</organism>
<accession>A0A5U3G234</accession>
<gene>
    <name evidence="2" type="primary">yehD</name>
    <name evidence="2" type="ORF">Z599_17570</name>
</gene>
<dbReference type="NCBIfam" id="NF011766">
    <property type="entry name" value="PRK15220.1"/>
    <property type="match status" value="1"/>
</dbReference>